<dbReference type="PRINTS" id="PR00344">
    <property type="entry name" value="BCTRLSENSOR"/>
</dbReference>
<comment type="catalytic activity">
    <reaction evidence="1">
        <text>ATP + protein L-histidine = ADP + protein N-phospho-L-histidine.</text>
        <dbReference type="EC" id="2.7.13.3"/>
    </reaction>
</comment>
<keyword evidence="13 14" id="KW-0472">Membrane</keyword>
<sequence length="361" mass="40302">MNRLSRKLTLSFFIVSVLSMGVMAILARNIFQFMLNRNMPNQMQMMVPFTGGATERFFNALDASYILAGFISILISFVSGYLVVIIITRPLRKLSRAADRIANGDLTERVQLATDDEIGRMAKSFNSMASALEQTEQQRKALYADIVHELRNPVTVARCRLEAMLDGMVALSPQELKSVHHEMLMLSRVITDLRDLSLAGNGQLTLHKHSMDVQVWFTKAVEEFQILAEGKGIQLSCSMERKIPKINADQERLNQIMNNLLSNAIRHTSDGGTILVSLLKNMDKGIIVSIQDTGSGIPAEELKHIFERFYRVDRSRSRNTGGTGLGLAIVKQLVELHGGEVWVESQIGKGSTFSFSLPMKN</sequence>
<dbReference type="PROSITE" id="PS50885">
    <property type="entry name" value="HAMP"/>
    <property type="match status" value="1"/>
</dbReference>
<keyword evidence="4" id="KW-1003">Cell membrane</keyword>
<dbReference type="SMART" id="SM00304">
    <property type="entry name" value="HAMP"/>
    <property type="match status" value="1"/>
</dbReference>
<dbReference type="InterPro" id="IPR036097">
    <property type="entry name" value="HisK_dim/P_sf"/>
</dbReference>
<evidence type="ECO:0000256" key="5">
    <source>
        <dbReference type="ARBA" id="ARBA00022553"/>
    </source>
</evidence>
<gene>
    <name evidence="17" type="ORF">P5G65_23640</name>
</gene>
<name>A0ABU6DGV4_9BACL</name>
<evidence type="ECO:0000256" key="14">
    <source>
        <dbReference type="SAM" id="Phobius"/>
    </source>
</evidence>
<feature type="domain" description="HAMP" evidence="16">
    <location>
        <begin position="85"/>
        <end position="137"/>
    </location>
</feature>
<dbReference type="InterPro" id="IPR005467">
    <property type="entry name" value="His_kinase_dom"/>
</dbReference>
<evidence type="ECO:0000256" key="8">
    <source>
        <dbReference type="ARBA" id="ARBA00022741"/>
    </source>
</evidence>
<dbReference type="Proteomes" id="UP001355653">
    <property type="component" value="Unassembled WGS sequence"/>
</dbReference>
<evidence type="ECO:0000256" key="10">
    <source>
        <dbReference type="ARBA" id="ARBA00022840"/>
    </source>
</evidence>
<evidence type="ECO:0000256" key="6">
    <source>
        <dbReference type="ARBA" id="ARBA00022679"/>
    </source>
</evidence>
<comment type="caution">
    <text evidence="17">The sequence shown here is derived from an EMBL/GenBank/DDBJ whole genome shotgun (WGS) entry which is preliminary data.</text>
</comment>
<dbReference type="SUPFAM" id="SSF47384">
    <property type="entry name" value="Homodimeric domain of signal transducing histidine kinase"/>
    <property type="match status" value="1"/>
</dbReference>
<dbReference type="EMBL" id="JAROBY010000041">
    <property type="protein sequence ID" value="MEB4796899.1"/>
    <property type="molecule type" value="Genomic_DNA"/>
</dbReference>
<reference evidence="17 18" key="1">
    <citation type="submission" date="2023-03" db="EMBL/GenBank/DDBJ databases">
        <title>Bacillus Genome Sequencing.</title>
        <authorList>
            <person name="Dunlap C."/>
        </authorList>
    </citation>
    <scope>NUCLEOTIDE SEQUENCE [LARGE SCALE GENOMIC DNA]</scope>
    <source>
        <strain evidence="17 18">NRS-1351</strain>
    </source>
</reference>
<dbReference type="GO" id="GO:0016301">
    <property type="term" value="F:kinase activity"/>
    <property type="evidence" value="ECO:0007669"/>
    <property type="project" value="UniProtKB-KW"/>
</dbReference>
<keyword evidence="5" id="KW-0597">Phosphoprotein</keyword>
<evidence type="ECO:0000256" key="7">
    <source>
        <dbReference type="ARBA" id="ARBA00022692"/>
    </source>
</evidence>
<keyword evidence="8" id="KW-0547">Nucleotide-binding</keyword>
<dbReference type="PANTHER" id="PTHR45528">
    <property type="entry name" value="SENSOR HISTIDINE KINASE CPXA"/>
    <property type="match status" value="1"/>
</dbReference>
<evidence type="ECO:0000313" key="18">
    <source>
        <dbReference type="Proteomes" id="UP001355653"/>
    </source>
</evidence>
<accession>A0ABU6DGV4</accession>
<dbReference type="SUPFAM" id="SSF158472">
    <property type="entry name" value="HAMP domain-like"/>
    <property type="match status" value="1"/>
</dbReference>
<organism evidence="17 18">
    <name type="scientific">Paenibacillus chondroitinus</name>
    <dbReference type="NCBI Taxonomy" id="59842"/>
    <lineage>
        <taxon>Bacteria</taxon>
        <taxon>Bacillati</taxon>
        <taxon>Bacillota</taxon>
        <taxon>Bacilli</taxon>
        <taxon>Bacillales</taxon>
        <taxon>Paenibacillaceae</taxon>
        <taxon>Paenibacillus</taxon>
    </lineage>
</organism>
<dbReference type="EC" id="2.7.13.3" evidence="3"/>
<dbReference type="InterPro" id="IPR003594">
    <property type="entry name" value="HATPase_dom"/>
</dbReference>
<dbReference type="InterPro" id="IPR003660">
    <property type="entry name" value="HAMP_dom"/>
</dbReference>
<dbReference type="CDD" id="cd06225">
    <property type="entry name" value="HAMP"/>
    <property type="match status" value="1"/>
</dbReference>
<comment type="subcellular location">
    <subcellularLocation>
        <location evidence="2">Cell membrane</location>
        <topology evidence="2">Multi-pass membrane protein</topology>
    </subcellularLocation>
</comment>
<protein>
    <recommendedName>
        <fullName evidence="3">histidine kinase</fullName>
        <ecNumber evidence="3">2.7.13.3</ecNumber>
    </recommendedName>
</protein>
<dbReference type="RefSeq" id="WP_127455176.1">
    <property type="nucleotide sequence ID" value="NZ_JAROBY010000041.1"/>
</dbReference>
<dbReference type="InterPro" id="IPR050398">
    <property type="entry name" value="HssS/ArlS-like"/>
</dbReference>
<dbReference type="Gene3D" id="3.30.565.10">
    <property type="entry name" value="Histidine kinase-like ATPase, C-terminal domain"/>
    <property type="match status" value="1"/>
</dbReference>
<dbReference type="SMART" id="SM00387">
    <property type="entry name" value="HATPase_c"/>
    <property type="match status" value="1"/>
</dbReference>
<evidence type="ECO:0000259" key="15">
    <source>
        <dbReference type="PROSITE" id="PS50109"/>
    </source>
</evidence>
<evidence type="ECO:0000259" key="16">
    <source>
        <dbReference type="PROSITE" id="PS50885"/>
    </source>
</evidence>
<proteinExistence type="predicted"/>
<evidence type="ECO:0000256" key="1">
    <source>
        <dbReference type="ARBA" id="ARBA00000085"/>
    </source>
</evidence>
<evidence type="ECO:0000256" key="2">
    <source>
        <dbReference type="ARBA" id="ARBA00004651"/>
    </source>
</evidence>
<dbReference type="SMART" id="SM00388">
    <property type="entry name" value="HisKA"/>
    <property type="match status" value="1"/>
</dbReference>
<keyword evidence="18" id="KW-1185">Reference proteome</keyword>
<dbReference type="CDD" id="cd16922">
    <property type="entry name" value="HATPase_EvgS-ArcB-TorS-like"/>
    <property type="match status" value="1"/>
</dbReference>
<keyword evidence="6" id="KW-0808">Transferase</keyword>
<dbReference type="Pfam" id="PF00672">
    <property type="entry name" value="HAMP"/>
    <property type="match status" value="1"/>
</dbReference>
<dbReference type="Gene3D" id="1.10.287.130">
    <property type="match status" value="1"/>
</dbReference>
<dbReference type="PROSITE" id="PS50109">
    <property type="entry name" value="HIS_KIN"/>
    <property type="match status" value="1"/>
</dbReference>
<evidence type="ECO:0000313" key="17">
    <source>
        <dbReference type="EMBL" id="MEB4796899.1"/>
    </source>
</evidence>
<evidence type="ECO:0000256" key="3">
    <source>
        <dbReference type="ARBA" id="ARBA00012438"/>
    </source>
</evidence>
<evidence type="ECO:0000256" key="11">
    <source>
        <dbReference type="ARBA" id="ARBA00022989"/>
    </source>
</evidence>
<dbReference type="Gene3D" id="6.10.340.10">
    <property type="match status" value="1"/>
</dbReference>
<keyword evidence="11 14" id="KW-1133">Transmembrane helix</keyword>
<dbReference type="CDD" id="cd00082">
    <property type="entry name" value="HisKA"/>
    <property type="match status" value="1"/>
</dbReference>
<dbReference type="SUPFAM" id="SSF55874">
    <property type="entry name" value="ATPase domain of HSP90 chaperone/DNA topoisomerase II/histidine kinase"/>
    <property type="match status" value="1"/>
</dbReference>
<evidence type="ECO:0000256" key="4">
    <source>
        <dbReference type="ARBA" id="ARBA00022475"/>
    </source>
</evidence>
<dbReference type="InterPro" id="IPR036890">
    <property type="entry name" value="HATPase_C_sf"/>
</dbReference>
<dbReference type="PANTHER" id="PTHR45528:SF1">
    <property type="entry name" value="SENSOR HISTIDINE KINASE CPXA"/>
    <property type="match status" value="1"/>
</dbReference>
<keyword evidence="12" id="KW-0902">Two-component regulatory system</keyword>
<dbReference type="InterPro" id="IPR003661">
    <property type="entry name" value="HisK_dim/P_dom"/>
</dbReference>
<dbReference type="Pfam" id="PF02518">
    <property type="entry name" value="HATPase_c"/>
    <property type="match status" value="1"/>
</dbReference>
<evidence type="ECO:0000256" key="13">
    <source>
        <dbReference type="ARBA" id="ARBA00023136"/>
    </source>
</evidence>
<keyword evidence="7 14" id="KW-0812">Transmembrane</keyword>
<feature type="domain" description="Histidine kinase" evidence="15">
    <location>
        <begin position="145"/>
        <end position="361"/>
    </location>
</feature>
<dbReference type="Pfam" id="PF00512">
    <property type="entry name" value="HisKA"/>
    <property type="match status" value="1"/>
</dbReference>
<keyword evidence="9 17" id="KW-0418">Kinase</keyword>
<dbReference type="InterPro" id="IPR004358">
    <property type="entry name" value="Sig_transdc_His_kin-like_C"/>
</dbReference>
<evidence type="ECO:0000256" key="12">
    <source>
        <dbReference type="ARBA" id="ARBA00023012"/>
    </source>
</evidence>
<evidence type="ECO:0000256" key="9">
    <source>
        <dbReference type="ARBA" id="ARBA00022777"/>
    </source>
</evidence>
<feature type="transmembrane region" description="Helical" evidence="14">
    <location>
        <begin position="65"/>
        <end position="87"/>
    </location>
</feature>
<keyword evidence="10" id="KW-0067">ATP-binding</keyword>